<dbReference type="Pfam" id="PF21001">
    <property type="entry name" value="YqiJ_N"/>
    <property type="match status" value="1"/>
</dbReference>
<dbReference type="EMBL" id="DS989848">
    <property type="protein sequence ID" value="EDX75740.1"/>
    <property type="molecule type" value="Genomic_DNA"/>
</dbReference>
<keyword evidence="4" id="KW-1185">Reference proteome</keyword>
<reference evidence="3 4" key="1">
    <citation type="submission" date="2008-07" db="EMBL/GenBank/DDBJ databases">
        <authorList>
            <person name="Tandeau de Marsac N."/>
            <person name="Ferriera S."/>
            <person name="Johnson J."/>
            <person name="Kravitz S."/>
            <person name="Beeson K."/>
            <person name="Sutton G."/>
            <person name="Rogers Y.-H."/>
            <person name="Friedman R."/>
            <person name="Frazier M."/>
            <person name="Venter J.C."/>
        </authorList>
    </citation>
    <scope>NUCLEOTIDE SEQUENCE [LARGE SCALE GENOMIC DNA]</scope>
    <source>
        <strain evidence="3 4">PCC 7420</strain>
    </source>
</reference>
<feature type="transmembrane region" description="Helical" evidence="1">
    <location>
        <begin position="100"/>
        <end position="119"/>
    </location>
</feature>
<sequence>MLFNLLNLPYWIFLGMGILLFLVVIVSGGGDDDFDIDADADADVDADGDFAMGSMFSFLGVGKVPLILLLATDCCLVGAFGWMINVAIANVTGTIPTGLFGGVVGGASLLLSLFSGSLISRPLGKIFAAFGEDTSGDRLIGCQGTVSTTSIPLESQGKIGQVDVIDPSGNLVTINATLPQWAKVIPNRGNYVLVIERQPESYRVITKDSSDQQQWLSNSPQLKDSP</sequence>
<dbReference type="AlphaFoldDB" id="B4VQL5"/>
<dbReference type="InterPro" id="IPR048376">
    <property type="entry name" value="YqiJ_N"/>
</dbReference>
<dbReference type="eggNOG" id="ENOG502ZBUS">
    <property type="taxonomic scope" value="Bacteria"/>
</dbReference>
<feature type="transmembrane region" description="Helical" evidence="1">
    <location>
        <begin position="64"/>
        <end position="88"/>
    </location>
</feature>
<keyword evidence="1" id="KW-0812">Transmembrane</keyword>
<dbReference type="STRING" id="118168.MC7420_6395"/>
<name>B4VQL5_9CYAN</name>
<keyword evidence="1" id="KW-1133">Transmembrane helix</keyword>
<accession>B4VQL5</accession>
<keyword evidence="1" id="KW-0472">Membrane</keyword>
<dbReference type="HOGENOM" id="CLU_1128328_0_0_3"/>
<protein>
    <recommendedName>
        <fullName evidence="2">Inner membrane protein YqiJ N-terminal domain-containing protein</fullName>
    </recommendedName>
</protein>
<evidence type="ECO:0000313" key="3">
    <source>
        <dbReference type="EMBL" id="EDX75740.1"/>
    </source>
</evidence>
<evidence type="ECO:0000256" key="1">
    <source>
        <dbReference type="SAM" id="Phobius"/>
    </source>
</evidence>
<organism evidence="3 4">
    <name type="scientific">Coleofasciculus chthonoplastes PCC 7420</name>
    <dbReference type="NCBI Taxonomy" id="118168"/>
    <lineage>
        <taxon>Bacteria</taxon>
        <taxon>Bacillati</taxon>
        <taxon>Cyanobacteriota</taxon>
        <taxon>Cyanophyceae</taxon>
        <taxon>Coleofasciculales</taxon>
        <taxon>Coleofasciculaceae</taxon>
        <taxon>Coleofasciculus</taxon>
    </lineage>
</organism>
<dbReference type="Proteomes" id="UP000003835">
    <property type="component" value="Unassembled WGS sequence"/>
</dbReference>
<evidence type="ECO:0000313" key="4">
    <source>
        <dbReference type="Proteomes" id="UP000003835"/>
    </source>
</evidence>
<feature type="domain" description="Inner membrane protein YqiJ N-terminal" evidence="2">
    <location>
        <begin position="16"/>
        <end position="99"/>
    </location>
</feature>
<dbReference type="RefSeq" id="WP_006100879.1">
    <property type="nucleotide sequence ID" value="NZ_DS989848.1"/>
</dbReference>
<gene>
    <name evidence="3" type="ORF">MC7420_6395</name>
</gene>
<proteinExistence type="predicted"/>
<feature type="transmembrane region" description="Helical" evidence="1">
    <location>
        <begin position="6"/>
        <end position="26"/>
    </location>
</feature>
<dbReference type="OrthoDB" id="484348at2"/>
<evidence type="ECO:0000259" key="2">
    <source>
        <dbReference type="Pfam" id="PF21001"/>
    </source>
</evidence>